<reference evidence="1" key="1">
    <citation type="submission" date="2020-07" db="EMBL/GenBank/DDBJ databases">
        <title>Ethylene signaling mediates host invasion by parasitic plants.</title>
        <authorList>
            <person name="Yoshida S."/>
        </authorList>
    </citation>
    <scope>NUCLEOTIDE SEQUENCE</scope>
    <source>
        <strain evidence="1">Okayama</strain>
    </source>
</reference>
<accession>A0A830C978</accession>
<dbReference type="Proteomes" id="UP000653305">
    <property type="component" value="Unassembled WGS sequence"/>
</dbReference>
<organism evidence="1 2">
    <name type="scientific">Phtheirospermum japonicum</name>
    <dbReference type="NCBI Taxonomy" id="374723"/>
    <lineage>
        <taxon>Eukaryota</taxon>
        <taxon>Viridiplantae</taxon>
        <taxon>Streptophyta</taxon>
        <taxon>Embryophyta</taxon>
        <taxon>Tracheophyta</taxon>
        <taxon>Spermatophyta</taxon>
        <taxon>Magnoliopsida</taxon>
        <taxon>eudicotyledons</taxon>
        <taxon>Gunneridae</taxon>
        <taxon>Pentapetalae</taxon>
        <taxon>asterids</taxon>
        <taxon>lamiids</taxon>
        <taxon>Lamiales</taxon>
        <taxon>Orobanchaceae</taxon>
        <taxon>Orobanchaceae incertae sedis</taxon>
        <taxon>Phtheirospermum</taxon>
    </lineage>
</organism>
<proteinExistence type="predicted"/>
<evidence type="ECO:0000313" key="1">
    <source>
        <dbReference type="EMBL" id="GFP92563.1"/>
    </source>
</evidence>
<protein>
    <submittedName>
        <fullName evidence="1">Mediator of RNA polymerase ii transcription subunit 25</fullName>
    </submittedName>
</protein>
<keyword evidence="2" id="KW-1185">Reference proteome</keyword>
<sequence>MAGSDAIITEGNTESFQRVSLSKEFTLENTEGTYIPSEIIEGNKFPSEIRDFRGELLPSVEVAVNGKPHNHEESSTISVHLNHFLSLGEQDIIDKTDVEIFSGAGVKEPQDFKWETAIACEKIFIALSELKCLALSMWKFISQTKTFDLQVKKIKELSEGYNIIGLSQPPIVQIVRLISRDHMNKSQYAGKADFLVFLALNQHGFLGQLLNGISKYRSEKYILLERYLKIPFWKVALLERYFQIPFWEPALSVFPRGIAFVFSEGRRILGPIKYTFDNALEKNFGAKLPWEKFTE</sequence>
<gene>
    <name evidence="1" type="ORF">PHJA_001400500</name>
</gene>
<name>A0A830C978_9LAMI</name>
<comment type="caution">
    <text evidence="1">The sequence shown here is derived from an EMBL/GenBank/DDBJ whole genome shotgun (WGS) entry which is preliminary data.</text>
</comment>
<evidence type="ECO:0000313" key="2">
    <source>
        <dbReference type="Proteomes" id="UP000653305"/>
    </source>
</evidence>
<dbReference type="AlphaFoldDB" id="A0A830C978"/>
<dbReference type="EMBL" id="BMAC01000282">
    <property type="protein sequence ID" value="GFP92563.1"/>
    <property type="molecule type" value="Genomic_DNA"/>
</dbReference>